<dbReference type="CDD" id="cd06222">
    <property type="entry name" value="RNase_H_like"/>
    <property type="match status" value="1"/>
</dbReference>
<dbReference type="InterPro" id="IPR044730">
    <property type="entry name" value="RNase_H-like_dom_plant"/>
</dbReference>
<gene>
    <name evidence="2" type="ORF">Golax_023064</name>
</gene>
<reference evidence="2 3" key="1">
    <citation type="journal article" date="2019" name="Genome Biol. Evol.">
        <title>Insights into the evolution of the New World diploid cottons (Gossypium, subgenus Houzingenia) based on genome sequencing.</title>
        <authorList>
            <person name="Grover C.E."/>
            <person name="Arick M.A. 2nd"/>
            <person name="Thrash A."/>
            <person name="Conover J.L."/>
            <person name="Sanders W.S."/>
            <person name="Peterson D.G."/>
            <person name="Frelichowski J.E."/>
            <person name="Scheffler J.A."/>
            <person name="Scheffler B.E."/>
            <person name="Wendel J.F."/>
        </authorList>
    </citation>
    <scope>NUCLEOTIDE SEQUENCE [LARGE SCALE GENOMIC DNA]</scope>
    <source>
        <strain evidence="2">4</strain>
        <tissue evidence="2">Leaf</tissue>
    </source>
</reference>
<dbReference type="Proteomes" id="UP000593574">
    <property type="component" value="Unassembled WGS sequence"/>
</dbReference>
<proteinExistence type="predicted"/>
<protein>
    <recommendedName>
        <fullName evidence="1">RNase H type-1 domain-containing protein</fullName>
    </recommendedName>
</protein>
<dbReference type="AlphaFoldDB" id="A0A7J9B6E6"/>
<dbReference type="PANTHER" id="PTHR47074:SF61">
    <property type="entry name" value="RNASE H TYPE-1 DOMAIN-CONTAINING PROTEIN"/>
    <property type="match status" value="1"/>
</dbReference>
<evidence type="ECO:0000313" key="2">
    <source>
        <dbReference type="EMBL" id="MBA0731259.1"/>
    </source>
</evidence>
<keyword evidence="3" id="KW-1185">Reference proteome</keyword>
<evidence type="ECO:0000259" key="1">
    <source>
        <dbReference type="Pfam" id="PF13456"/>
    </source>
</evidence>
<dbReference type="Gene3D" id="3.30.420.10">
    <property type="entry name" value="Ribonuclease H-like superfamily/Ribonuclease H"/>
    <property type="match status" value="1"/>
</dbReference>
<dbReference type="InterPro" id="IPR002156">
    <property type="entry name" value="RNaseH_domain"/>
</dbReference>
<dbReference type="EMBL" id="JABEZV010449169">
    <property type="protein sequence ID" value="MBA0731259.1"/>
    <property type="molecule type" value="Genomic_DNA"/>
</dbReference>
<dbReference type="InterPro" id="IPR012337">
    <property type="entry name" value="RNaseH-like_sf"/>
</dbReference>
<sequence length="253" mass="28106">MLVSRYEGSGEYSPNSGYKLLLDQVLHAKISQSMDLPNLITMLFTKLWALHLPRLVHDGIKPNIQELVVFIKGYLIEIEALEGLRPSSFVPKQEIWVPPDTNNIKLNYDASFNTNTNIPILGVVARNENGEILAACTYPHFGVADAFIAEAQVCEQTMTFAQELGFRSIHVEGDSLTVIKKLNNTDSDRSVLGLIIQDIKGKVRGFDSVTFGFVGRSANTTAHVLARSGCRLPAPQYWIEEARSEVERATTLD</sequence>
<name>A0A7J9B6E6_9ROSI</name>
<feature type="domain" description="RNase H type-1" evidence="1">
    <location>
        <begin position="107"/>
        <end position="228"/>
    </location>
</feature>
<accession>A0A7J9B6E6</accession>
<evidence type="ECO:0000313" key="3">
    <source>
        <dbReference type="Proteomes" id="UP000593574"/>
    </source>
</evidence>
<comment type="caution">
    <text evidence="2">The sequence shown here is derived from an EMBL/GenBank/DDBJ whole genome shotgun (WGS) entry which is preliminary data.</text>
</comment>
<dbReference type="InterPro" id="IPR052929">
    <property type="entry name" value="RNase_H-like_EbsB-rel"/>
</dbReference>
<dbReference type="Pfam" id="PF13456">
    <property type="entry name" value="RVT_3"/>
    <property type="match status" value="1"/>
</dbReference>
<dbReference type="GO" id="GO:0004523">
    <property type="term" value="F:RNA-DNA hybrid ribonuclease activity"/>
    <property type="evidence" value="ECO:0007669"/>
    <property type="project" value="InterPro"/>
</dbReference>
<organism evidence="2 3">
    <name type="scientific">Gossypium laxum</name>
    <dbReference type="NCBI Taxonomy" id="34288"/>
    <lineage>
        <taxon>Eukaryota</taxon>
        <taxon>Viridiplantae</taxon>
        <taxon>Streptophyta</taxon>
        <taxon>Embryophyta</taxon>
        <taxon>Tracheophyta</taxon>
        <taxon>Spermatophyta</taxon>
        <taxon>Magnoliopsida</taxon>
        <taxon>eudicotyledons</taxon>
        <taxon>Gunneridae</taxon>
        <taxon>Pentapetalae</taxon>
        <taxon>rosids</taxon>
        <taxon>malvids</taxon>
        <taxon>Malvales</taxon>
        <taxon>Malvaceae</taxon>
        <taxon>Malvoideae</taxon>
        <taxon>Gossypium</taxon>
    </lineage>
</organism>
<dbReference type="GO" id="GO:0003676">
    <property type="term" value="F:nucleic acid binding"/>
    <property type="evidence" value="ECO:0007669"/>
    <property type="project" value="InterPro"/>
</dbReference>
<dbReference type="PANTHER" id="PTHR47074">
    <property type="entry name" value="BNAC02G40300D PROTEIN"/>
    <property type="match status" value="1"/>
</dbReference>
<dbReference type="SUPFAM" id="SSF53098">
    <property type="entry name" value="Ribonuclease H-like"/>
    <property type="match status" value="1"/>
</dbReference>
<dbReference type="InterPro" id="IPR036397">
    <property type="entry name" value="RNaseH_sf"/>
</dbReference>